<dbReference type="PANTHER" id="PTHR19918:SF8">
    <property type="entry name" value="FI02843P"/>
    <property type="match status" value="1"/>
</dbReference>
<feature type="repeat" description="WD" evidence="8">
    <location>
        <begin position="294"/>
        <end position="326"/>
    </location>
</feature>
<reference evidence="11" key="1">
    <citation type="journal article" date="2021" name="Proc. Natl. Acad. Sci. U.S.A.">
        <title>Three genomes in the algal genus Volvox reveal the fate of a haploid sex-determining region after a transition to homothallism.</title>
        <authorList>
            <person name="Yamamoto K."/>
            <person name="Hamaji T."/>
            <person name="Kawai-Toyooka H."/>
            <person name="Matsuzaki R."/>
            <person name="Takahashi F."/>
            <person name="Nishimura Y."/>
            <person name="Kawachi M."/>
            <person name="Noguchi H."/>
            <person name="Minakuchi Y."/>
            <person name="Umen J.G."/>
            <person name="Toyoda A."/>
            <person name="Nozaki H."/>
        </authorList>
    </citation>
    <scope>NUCLEOTIDE SEQUENCE</scope>
    <source>
        <strain evidence="11">NIES-3780</strain>
    </source>
</reference>
<dbReference type="GO" id="GO:0051301">
    <property type="term" value="P:cell division"/>
    <property type="evidence" value="ECO:0007669"/>
    <property type="project" value="UniProtKB-KW"/>
</dbReference>
<comment type="caution">
    <text evidence="11">The sequence shown here is derived from an EMBL/GenBank/DDBJ whole genome shotgun (WGS) entry which is preliminary data.</text>
</comment>
<dbReference type="GO" id="GO:0031145">
    <property type="term" value="P:anaphase-promoting complex-dependent catabolic process"/>
    <property type="evidence" value="ECO:0007669"/>
    <property type="project" value="TreeGrafter"/>
</dbReference>
<evidence type="ECO:0000256" key="7">
    <source>
        <dbReference type="ARBA" id="ARBA00023425"/>
    </source>
</evidence>
<dbReference type="GO" id="GO:0005680">
    <property type="term" value="C:anaphase-promoting complex"/>
    <property type="evidence" value="ECO:0007669"/>
    <property type="project" value="TreeGrafter"/>
</dbReference>
<dbReference type="InterPro" id="IPR056150">
    <property type="entry name" value="WD40_CDC20-Fz"/>
</dbReference>
<keyword evidence="3" id="KW-0132">Cell division</keyword>
<feature type="repeat" description="WD" evidence="8">
    <location>
        <begin position="466"/>
        <end position="497"/>
    </location>
</feature>
<keyword evidence="12" id="KW-1185">Reference proteome</keyword>
<name>A0A8J4F3Z4_9CHLO</name>
<evidence type="ECO:0000256" key="9">
    <source>
        <dbReference type="SAM" id="MobiDB-lite"/>
    </source>
</evidence>
<evidence type="ECO:0000256" key="6">
    <source>
        <dbReference type="ARBA" id="ARBA00023306"/>
    </source>
</evidence>
<feature type="compositionally biased region" description="Basic and acidic residues" evidence="9">
    <location>
        <begin position="98"/>
        <end position="107"/>
    </location>
</feature>
<keyword evidence="2 8" id="KW-0853">WD repeat</keyword>
<feature type="non-terminal residue" evidence="11">
    <location>
        <position position="1"/>
    </location>
</feature>
<comment type="similarity">
    <text evidence="1">Belongs to the WD repeat CDC20/Fizzy family.</text>
</comment>
<evidence type="ECO:0000256" key="8">
    <source>
        <dbReference type="PROSITE-ProRule" id="PRU00221"/>
    </source>
</evidence>
<gene>
    <name evidence="11" type="ORF">Vafri_11994</name>
</gene>
<proteinExistence type="inferred from homology"/>
<feature type="region of interest" description="Disordered" evidence="9">
    <location>
        <begin position="120"/>
        <end position="143"/>
    </location>
</feature>
<evidence type="ECO:0000313" key="12">
    <source>
        <dbReference type="Proteomes" id="UP000747399"/>
    </source>
</evidence>
<dbReference type="Gene3D" id="2.130.10.10">
    <property type="entry name" value="YVTN repeat-like/Quinoprotein amine dehydrogenase"/>
    <property type="match status" value="1"/>
</dbReference>
<dbReference type="GO" id="GO:1990757">
    <property type="term" value="F:ubiquitin ligase activator activity"/>
    <property type="evidence" value="ECO:0007669"/>
    <property type="project" value="TreeGrafter"/>
</dbReference>
<dbReference type="GO" id="GO:0010997">
    <property type="term" value="F:anaphase-promoting complex binding"/>
    <property type="evidence" value="ECO:0007669"/>
    <property type="project" value="InterPro"/>
</dbReference>
<feature type="compositionally biased region" description="Basic and acidic residues" evidence="9">
    <location>
        <begin position="124"/>
        <end position="143"/>
    </location>
</feature>
<evidence type="ECO:0000256" key="2">
    <source>
        <dbReference type="ARBA" id="ARBA00022574"/>
    </source>
</evidence>
<dbReference type="PROSITE" id="PS50294">
    <property type="entry name" value="WD_REPEATS_REGION"/>
    <property type="match status" value="3"/>
</dbReference>
<dbReference type="GO" id="GO:1905786">
    <property type="term" value="P:positive regulation of anaphase-promoting complex-dependent catabolic process"/>
    <property type="evidence" value="ECO:0007669"/>
    <property type="project" value="TreeGrafter"/>
</dbReference>
<feature type="compositionally biased region" description="Gly residues" evidence="9">
    <location>
        <begin position="73"/>
        <end position="82"/>
    </location>
</feature>
<dbReference type="AlphaFoldDB" id="A0A8J4F3Z4"/>
<dbReference type="PROSITE" id="PS50082">
    <property type="entry name" value="WD_REPEATS_2"/>
    <property type="match status" value="3"/>
</dbReference>
<dbReference type="InterPro" id="IPR001680">
    <property type="entry name" value="WD40_rpt"/>
</dbReference>
<dbReference type="SMART" id="SM00320">
    <property type="entry name" value="WD40"/>
    <property type="match status" value="6"/>
</dbReference>
<organism evidence="11 12">
    <name type="scientific">Volvox africanus</name>
    <dbReference type="NCBI Taxonomy" id="51714"/>
    <lineage>
        <taxon>Eukaryota</taxon>
        <taxon>Viridiplantae</taxon>
        <taxon>Chlorophyta</taxon>
        <taxon>core chlorophytes</taxon>
        <taxon>Chlorophyceae</taxon>
        <taxon>CS clade</taxon>
        <taxon>Chlamydomonadales</taxon>
        <taxon>Volvocaceae</taxon>
        <taxon>Volvox</taxon>
    </lineage>
</organism>
<dbReference type="PANTHER" id="PTHR19918">
    <property type="entry name" value="CELL DIVISION CYCLE 20 CDC20 FIZZY -RELATED"/>
    <property type="match status" value="1"/>
</dbReference>
<dbReference type="CDD" id="cd00200">
    <property type="entry name" value="WD40"/>
    <property type="match status" value="1"/>
</dbReference>
<feature type="region of interest" description="Disordered" evidence="9">
    <location>
        <begin position="62"/>
        <end position="107"/>
    </location>
</feature>
<sequence length="537" mass="58230">PRQRWLLLSSSNRTAWIAFLFELHSSNISLPDATAVADNSLVLLPLYATNICASRSRRCVQRMSGVQPPTPGKAGGSPGGGNKSVKLSFGTKTPGNGKGKEKLDRFIPTRSAMDFDSANFNLSKDARQSSDQRDGQGSPSKEEYHKALAASLSVNDSNRILAFKHKAPAAPEGYENNLKSLYSQNVAPNVAKKQFRHVPTTQERILDAPELMDDYYLNLLDWGSQNLIAIALGRSVFLWNAGSGNVEELCTVPNDGDYISSLRWGSDGNFLAVGTSDAKVQIWDASRRKQVRELCGHTNRVSCLSWNGSILSSGSRDTTIANWDVRKRRDEACVASLRVHEQEVCGLAWSLCGQQLASGGNDNILAIHDASFGLVAKVQAHTAAVKALAWCPYQSNLLATGGGTADRHVRFWNTHTCAMLSQIDTGSQVCALQWNPHERELLSSHGYSKHQLCLWKYPSLVKVAELSGHQGRVLHMATSPDGCSVVTAGADETLRFWRPFGEPPAPKDGESKLLGSAPGVQMATGAATGFGGLRSIR</sequence>
<feature type="repeat" description="WD" evidence="8">
    <location>
        <begin position="252"/>
        <end position="293"/>
    </location>
</feature>
<evidence type="ECO:0000256" key="1">
    <source>
        <dbReference type="ARBA" id="ARBA00006445"/>
    </source>
</evidence>
<feature type="domain" description="CDC20/Fizzy WD40" evidence="10">
    <location>
        <begin position="206"/>
        <end position="497"/>
    </location>
</feature>
<dbReference type="SUPFAM" id="SSF50978">
    <property type="entry name" value="WD40 repeat-like"/>
    <property type="match status" value="1"/>
</dbReference>
<protein>
    <recommendedName>
        <fullName evidence="10">CDC20/Fizzy WD40 domain-containing protein</fullName>
    </recommendedName>
</protein>
<evidence type="ECO:0000256" key="5">
    <source>
        <dbReference type="ARBA" id="ARBA00022776"/>
    </source>
</evidence>
<accession>A0A8J4F3Z4</accession>
<dbReference type="InterPro" id="IPR036322">
    <property type="entry name" value="WD40_repeat_dom_sf"/>
</dbReference>
<evidence type="ECO:0000313" key="11">
    <source>
        <dbReference type="EMBL" id="GIL56660.1"/>
    </source>
</evidence>
<keyword evidence="4" id="KW-0677">Repeat</keyword>
<evidence type="ECO:0000259" key="10">
    <source>
        <dbReference type="Pfam" id="PF24807"/>
    </source>
</evidence>
<dbReference type="Pfam" id="PF24807">
    <property type="entry name" value="WD40_CDC20-Fz"/>
    <property type="match status" value="1"/>
</dbReference>
<dbReference type="InterPro" id="IPR015943">
    <property type="entry name" value="WD40/YVTN_repeat-like_dom_sf"/>
</dbReference>
<dbReference type="InterPro" id="IPR033010">
    <property type="entry name" value="Cdc20/Fizzy"/>
</dbReference>
<evidence type="ECO:0000256" key="4">
    <source>
        <dbReference type="ARBA" id="ARBA00022737"/>
    </source>
</evidence>
<comment type="function">
    <text evidence="7">Component of the anaphase promoting complex/cyclosome (APC/C), a cell cycle-regulated E3 ubiquitin-protein ligase complex that controls progression through mitosis and the G1 phase of the cell cycle.</text>
</comment>
<keyword evidence="5" id="KW-0498">Mitosis</keyword>
<keyword evidence="6" id="KW-0131">Cell cycle</keyword>
<dbReference type="Proteomes" id="UP000747399">
    <property type="component" value="Unassembled WGS sequence"/>
</dbReference>
<dbReference type="EMBL" id="BNCO01000025">
    <property type="protein sequence ID" value="GIL56660.1"/>
    <property type="molecule type" value="Genomic_DNA"/>
</dbReference>
<evidence type="ECO:0000256" key="3">
    <source>
        <dbReference type="ARBA" id="ARBA00022618"/>
    </source>
</evidence>